<reference evidence="2 3" key="1">
    <citation type="submission" date="2023-07" db="EMBL/GenBank/DDBJ databases">
        <authorList>
            <person name="Girao M."/>
            <person name="Carvalho M.F."/>
        </authorList>
    </citation>
    <scope>NUCLEOTIDE SEQUENCE [LARGE SCALE GENOMIC DNA]</scope>
    <source>
        <strain evidence="2 3">YIM65754</strain>
    </source>
</reference>
<dbReference type="GO" id="GO:0004725">
    <property type="term" value="F:protein tyrosine phosphatase activity"/>
    <property type="evidence" value="ECO:0007669"/>
    <property type="project" value="UniProtKB-EC"/>
</dbReference>
<evidence type="ECO:0000256" key="1">
    <source>
        <dbReference type="ARBA" id="ARBA00009580"/>
    </source>
</evidence>
<dbReference type="InterPro" id="IPR016130">
    <property type="entry name" value="Tyr_Pase_AS"/>
</dbReference>
<evidence type="ECO:0000313" key="3">
    <source>
        <dbReference type="Proteomes" id="UP001336020"/>
    </source>
</evidence>
<organism evidence="2 3">
    <name type="scientific">Rhodococcus artemisiae</name>
    <dbReference type="NCBI Taxonomy" id="714159"/>
    <lineage>
        <taxon>Bacteria</taxon>
        <taxon>Bacillati</taxon>
        <taxon>Actinomycetota</taxon>
        <taxon>Actinomycetes</taxon>
        <taxon>Mycobacteriales</taxon>
        <taxon>Nocardiaceae</taxon>
        <taxon>Rhodococcus</taxon>
    </lineage>
</organism>
<dbReference type="Gene3D" id="3.90.190.10">
    <property type="entry name" value="Protein tyrosine phosphatase superfamily"/>
    <property type="match status" value="1"/>
</dbReference>
<dbReference type="GO" id="GO:0016740">
    <property type="term" value="F:transferase activity"/>
    <property type="evidence" value="ECO:0007669"/>
    <property type="project" value="UniProtKB-KW"/>
</dbReference>
<name>A0ABU7L7H8_9NOCA</name>
<dbReference type="EC" id="3.1.3.48" evidence="2"/>
<sequence>MTDAVDNATDLAPTFAVPSLVNLRDIGGRTSSFGGIIRTGVVFRSTALADITDTDIDVLTSLQISAVYDLRTAAERERRPDRLPEGAKLVGLDVLADRPTGSVAGSLGDVVADPVAAAAHLGDGRAEQHLLATYRELITLPSAVASYRELYTGIAHGDVPALIHCTAGKDRTGWAAAALLMFAGATEQDVFDDYMLTNEMLLPKFEEMFARFEAAGGDRALFLPLLGVQRTYLESAFDEALRRYGTIDEYFAAGLGLDDDSLQALRTRMIDTEGPSVPA</sequence>
<keyword evidence="2" id="KW-0378">Hydrolase</keyword>
<dbReference type="InterPro" id="IPR026893">
    <property type="entry name" value="Tyr/Ser_Pase_IphP-type"/>
</dbReference>
<dbReference type="PANTHER" id="PTHR31126">
    <property type="entry name" value="TYROSINE-PROTEIN PHOSPHATASE"/>
    <property type="match status" value="1"/>
</dbReference>
<gene>
    <name evidence="2" type="ORF">Q7514_08095</name>
</gene>
<dbReference type="Pfam" id="PF13350">
    <property type="entry name" value="Y_phosphatase3"/>
    <property type="match status" value="1"/>
</dbReference>
<comment type="caution">
    <text evidence="2">The sequence shown here is derived from an EMBL/GenBank/DDBJ whole genome shotgun (WGS) entry which is preliminary data.</text>
</comment>
<dbReference type="RefSeq" id="WP_330132750.1">
    <property type="nucleotide sequence ID" value="NZ_JAUTXY010000003.1"/>
</dbReference>
<evidence type="ECO:0000313" key="2">
    <source>
        <dbReference type="EMBL" id="MEE2057490.1"/>
    </source>
</evidence>
<dbReference type="EMBL" id="JAUTXY010000003">
    <property type="protein sequence ID" value="MEE2057490.1"/>
    <property type="molecule type" value="Genomic_DNA"/>
</dbReference>
<proteinExistence type="inferred from homology"/>
<dbReference type="SUPFAM" id="SSF52799">
    <property type="entry name" value="(Phosphotyrosine protein) phosphatases II"/>
    <property type="match status" value="1"/>
</dbReference>
<keyword evidence="2" id="KW-0808">Transferase</keyword>
<comment type="similarity">
    <text evidence="1">Belongs to the protein-tyrosine phosphatase family.</text>
</comment>
<dbReference type="InterPro" id="IPR029021">
    <property type="entry name" value="Prot-tyrosine_phosphatase-like"/>
</dbReference>
<dbReference type="PROSITE" id="PS00383">
    <property type="entry name" value="TYR_PHOSPHATASE_1"/>
    <property type="match status" value="1"/>
</dbReference>
<keyword evidence="3" id="KW-1185">Reference proteome</keyword>
<dbReference type="Proteomes" id="UP001336020">
    <property type="component" value="Unassembled WGS sequence"/>
</dbReference>
<protein>
    <submittedName>
        <fullName evidence="2">Tyrosine-protein phosphatase</fullName>
        <ecNumber evidence="2">3.1.3.48</ecNumber>
    </submittedName>
</protein>
<dbReference type="PANTHER" id="PTHR31126:SF1">
    <property type="entry name" value="TYROSINE SPECIFIC PROTEIN PHOSPHATASES DOMAIN-CONTAINING PROTEIN"/>
    <property type="match status" value="1"/>
</dbReference>
<accession>A0ABU7L7H8</accession>